<comment type="caution">
    <text evidence="1">The sequence shown here is derived from an EMBL/GenBank/DDBJ whole genome shotgun (WGS) entry which is preliminary data.</text>
</comment>
<feature type="non-terminal residue" evidence="1">
    <location>
        <position position="66"/>
    </location>
</feature>
<accession>X1V6W9</accession>
<proteinExistence type="predicted"/>
<dbReference type="AlphaFoldDB" id="X1V6W9"/>
<organism evidence="1">
    <name type="scientific">marine sediment metagenome</name>
    <dbReference type="NCBI Taxonomy" id="412755"/>
    <lineage>
        <taxon>unclassified sequences</taxon>
        <taxon>metagenomes</taxon>
        <taxon>ecological metagenomes</taxon>
    </lineage>
</organism>
<name>X1V6W9_9ZZZZ</name>
<dbReference type="EMBL" id="BARW01031967">
    <property type="protein sequence ID" value="GAJ08136.1"/>
    <property type="molecule type" value="Genomic_DNA"/>
</dbReference>
<sequence length="66" mass="7858">MPPRISFRDFAYTETPTGTMVVIVTDIPCHLFIRWTVLEPWIHSKPVLRRGMWLNDDVRFCFDVFS</sequence>
<gene>
    <name evidence="1" type="ORF">S12H4_50708</name>
</gene>
<protein>
    <submittedName>
        <fullName evidence="1">Uncharacterized protein</fullName>
    </submittedName>
</protein>
<evidence type="ECO:0000313" key="1">
    <source>
        <dbReference type="EMBL" id="GAJ08136.1"/>
    </source>
</evidence>
<reference evidence="1" key="1">
    <citation type="journal article" date="2014" name="Front. Microbiol.">
        <title>High frequency of phylogenetically diverse reductive dehalogenase-homologous genes in deep subseafloor sedimentary metagenomes.</title>
        <authorList>
            <person name="Kawai M."/>
            <person name="Futagami T."/>
            <person name="Toyoda A."/>
            <person name="Takaki Y."/>
            <person name="Nishi S."/>
            <person name="Hori S."/>
            <person name="Arai W."/>
            <person name="Tsubouchi T."/>
            <person name="Morono Y."/>
            <person name="Uchiyama I."/>
            <person name="Ito T."/>
            <person name="Fujiyama A."/>
            <person name="Inagaki F."/>
            <person name="Takami H."/>
        </authorList>
    </citation>
    <scope>NUCLEOTIDE SEQUENCE</scope>
    <source>
        <strain evidence="1">Expedition CK06-06</strain>
    </source>
</reference>